<feature type="disulfide bond" evidence="6">
    <location>
        <begin position="741"/>
        <end position="751"/>
    </location>
</feature>
<accession>A0AA36FLX2</accession>
<feature type="domain" description="SRCR" evidence="8">
    <location>
        <begin position="51"/>
        <end position="150"/>
    </location>
</feature>
<keyword evidence="4" id="KW-0675">Receptor</keyword>
<dbReference type="FunFam" id="3.10.250.10:FF:000006">
    <property type="entry name" value="neurotrypsin isoform X2"/>
    <property type="match status" value="2"/>
</dbReference>
<protein>
    <submittedName>
        <fullName evidence="9">Deleted in malignant brain tumors 1 protein-like isoform X1</fullName>
    </submittedName>
</protein>
<evidence type="ECO:0000259" key="8">
    <source>
        <dbReference type="PROSITE" id="PS50287"/>
    </source>
</evidence>
<feature type="domain" description="SRCR" evidence="8">
    <location>
        <begin position="550"/>
        <end position="648"/>
    </location>
</feature>
<keyword evidence="2" id="KW-0677">Repeat</keyword>
<sequence>MQLNAGATMHMMQLVLQASAVMAMLEVPTESQTETDLPHTQQITSDYTGTIRLVGGDVPNVGRVEVFYGGQWGTVCDDDWDLREANVVCHMLGYTDGRPVPSARYGAGTGQIWMDNVNCKGSEISLLNCSTNGWGQHDCGHYEDAGVVCSSTFQTSNITLEPIIFDIEVIGEIRLVGGSTPQAGRVEVYHDGAWGTVCDDDWDWRDATVVCRQLGYNHGEAYQFARFGEGNGHIWMDNIHCVGTESSLFRCIHNGWGRTDCGHYEDASAACSDPIPTTTQVNSTTGETLHPRQTPQPGIDFQIRLADGENAMSGRVEIYYSGEWGTVCDDGFDWREAQVVCKYMGYIYGRPFKLARYGPGVGPIWLDDLRCNGNESNLAACRNSGWGHSNCGHHEDASVICSYSKPNHSRVNPPRTTPPPRVIDHNVRLAGSRNHNEGRVELRINNVWGTVCDDEWDDRDAAVICRMMGYNVGVATINGNFGPGTGTIWLDDVNCMGSESTIEDCRYPQIGQHNCDHFEDAGVICSAPLYNTTWSPAPTPTTTSHPEGNIRLVGGTESAGRIEIYYNNVWGTVCDDQFDERDAKVVCRMLGYRTGQARQSAHFGRGSGQIWLDDLNCFGNESSLFTCRSRGWGRHDCTHDEDASVICSNAIPHPVITRKDEIIPTTTPVPVSVRLAGSDSYLYGRVEILYKGKWGTVCDDDWDTQDAQVICRMLSLSGGQALLSATFGQGEGDILLDDVRCDGSEETISACEFPGWNLHNCGHHEDASVMCTDDLIRLVDGDYIQGGRVEVYHEGTWGTICDDEWDDADANVVCRMMGYQSGQAFISARYGAGRGAIWMDDVSCQGNETSLFHCSHHGWGRHNCGHNEDASVMCINAPATTLQTPNITEIENLPEPVTYPPSSEGSVKLVGGNAPNEGRVEIYHAGVWGTICDDSWDERDATVVCRMLGYTRGRAIMLAAFGAGTGQIAMDDVSCLAPATTLQTPNITEIENLPEPVTYPPSSEGSVKLVGGNAPNEGRVEIYHAGVWGTICDDSWDERDATVVCRMLGYTRGRAIMLAAFGAGTGQIAMDDAELSGIDISLLCDAQKSIVTYVFHKK</sequence>
<feature type="signal peptide" evidence="7">
    <location>
        <begin position="1"/>
        <end position="23"/>
    </location>
</feature>
<feature type="domain" description="SRCR" evidence="8">
    <location>
        <begin position="303"/>
        <end position="402"/>
    </location>
</feature>
<feature type="disulfide bond" evidence="6">
    <location>
        <begin position="844"/>
        <end position="854"/>
    </location>
</feature>
<dbReference type="EMBL" id="OX597842">
    <property type="protein sequence ID" value="CAI9744051.1"/>
    <property type="molecule type" value="Genomic_DNA"/>
</dbReference>
<dbReference type="Pfam" id="PF00530">
    <property type="entry name" value="SRCR"/>
    <property type="match status" value="9"/>
</dbReference>
<feature type="disulfide bond" evidence="6">
    <location>
        <begin position="371"/>
        <end position="381"/>
    </location>
</feature>
<dbReference type="PANTHER" id="PTHR19331:SF465">
    <property type="entry name" value="EGG PEPTIDE SPERACT RECEPTOR"/>
    <property type="match status" value="1"/>
</dbReference>
<dbReference type="GO" id="GO:0016020">
    <property type="term" value="C:membrane"/>
    <property type="evidence" value="ECO:0007669"/>
    <property type="project" value="InterPro"/>
</dbReference>
<keyword evidence="1 7" id="KW-0732">Signal</keyword>
<keyword evidence="5" id="KW-0325">Glycoprotein</keyword>
<dbReference type="SUPFAM" id="SSF56487">
    <property type="entry name" value="SRCR-like"/>
    <property type="match status" value="9"/>
</dbReference>
<dbReference type="PANTHER" id="PTHR19331">
    <property type="entry name" value="SCAVENGER RECEPTOR DOMAIN-CONTAINING"/>
    <property type="match status" value="1"/>
</dbReference>
<feature type="domain" description="SRCR" evidence="8">
    <location>
        <begin position="673"/>
        <end position="772"/>
    </location>
</feature>
<dbReference type="PRINTS" id="PR00258">
    <property type="entry name" value="SPERACTRCPTR"/>
</dbReference>
<feature type="disulfide bond" evidence="6">
    <location>
        <begin position="495"/>
        <end position="505"/>
    </location>
</feature>
<dbReference type="InterPro" id="IPR001190">
    <property type="entry name" value="SRCR"/>
</dbReference>
<evidence type="ECO:0000256" key="2">
    <source>
        <dbReference type="ARBA" id="ARBA00022737"/>
    </source>
</evidence>
<proteinExistence type="predicted"/>
<evidence type="ECO:0000256" key="6">
    <source>
        <dbReference type="PROSITE-ProRule" id="PRU00196"/>
    </source>
</evidence>
<comment type="caution">
    <text evidence="6">Lacks conserved residue(s) required for the propagation of feature annotation.</text>
</comment>
<dbReference type="FunFam" id="3.10.250.10:FF:000007">
    <property type="entry name" value="Soluble scavenger receptor cysteine-rich domain-containing protein SSC5D"/>
    <property type="match status" value="2"/>
</dbReference>
<evidence type="ECO:0000256" key="1">
    <source>
        <dbReference type="ARBA" id="ARBA00022729"/>
    </source>
</evidence>
<keyword evidence="10" id="KW-1185">Reference proteome</keyword>
<dbReference type="SMART" id="SM00202">
    <property type="entry name" value="SR"/>
    <property type="match status" value="9"/>
</dbReference>
<evidence type="ECO:0000313" key="9">
    <source>
        <dbReference type="EMBL" id="CAI9744051.1"/>
    </source>
</evidence>
<feature type="disulfide bond" evidence="6">
    <location>
        <begin position="119"/>
        <end position="129"/>
    </location>
</feature>
<dbReference type="Proteomes" id="UP001162480">
    <property type="component" value="Chromosome 29"/>
</dbReference>
<feature type="chain" id="PRO_5041400534" evidence="7">
    <location>
        <begin position="24"/>
        <end position="1098"/>
    </location>
</feature>
<dbReference type="PROSITE" id="PS50287">
    <property type="entry name" value="SRCR_2"/>
    <property type="match status" value="9"/>
</dbReference>
<gene>
    <name evidence="9" type="ORF">OCTVUL_1B011994</name>
</gene>
<evidence type="ECO:0000256" key="7">
    <source>
        <dbReference type="SAM" id="SignalP"/>
    </source>
</evidence>
<feature type="disulfide bond" evidence="6">
    <location>
        <begin position="617"/>
        <end position="627"/>
    </location>
</feature>
<evidence type="ECO:0000256" key="4">
    <source>
        <dbReference type="ARBA" id="ARBA00023170"/>
    </source>
</evidence>
<evidence type="ECO:0000313" key="10">
    <source>
        <dbReference type="Proteomes" id="UP001162480"/>
    </source>
</evidence>
<feature type="domain" description="SRCR" evidence="8">
    <location>
        <begin position="173"/>
        <end position="272"/>
    </location>
</feature>
<feature type="domain" description="SRCR" evidence="8">
    <location>
        <begin position="907"/>
        <end position="982"/>
    </location>
</feature>
<dbReference type="AlphaFoldDB" id="A0AA36FLX2"/>
<feature type="disulfide bond" evidence="6">
    <location>
        <begin position="241"/>
        <end position="251"/>
    </location>
</feature>
<keyword evidence="3 6" id="KW-1015">Disulfide bond</keyword>
<dbReference type="FunFam" id="3.10.250.10:FF:000011">
    <property type="entry name" value="Scavenger receptor class A member 5"/>
    <property type="match status" value="5"/>
</dbReference>
<feature type="domain" description="SRCR" evidence="8">
    <location>
        <begin position="776"/>
        <end position="875"/>
    </location>
</feature>
<reference evidence="9" key="1">
    <citation type="submission" date="2023-08" db="EMBL/GenBank/DDBJ databases">
        <authorList>
            <person name="Alioto T."/>
            <person name="Alioto T."/>
            <person name="Gomez Garrido J."/>
        </authorList>
    </citation>
    <scope>NUCLEOTIDE SEQUENCE</scope>
</reference>
<feature type="domain" description="SRCR" evidence="8">
    <location>
        <begin position="1007"/>
        <end position="1082"/>
    </location>
</feature>
<organism evidence="9 10">
    <name type="scientific">Octopus vulgaris</name>
    <name type="common">Common octopus</name>
    <dbReference type="NCBI Taxonomy" id="6645"/>
    <lineage>
        <taxon>Eukaryota</taxon>
        <taxon>Metazoa</taxon>
        <taxon>Spiralia</taxon>
        <taxon>Lophotrochozoa</taxon>
        <taxon>Mollusca</taxon>
        <taxon>Cephalopoda</taxon>
        <taxon>Coleoidea</taxon>
        <taxon>Octopodiformes</taxon>
        <taxon>Octopoda</taxon>
        <taxon>Incirrata</taxon>
        <taxon>Octopodidae</taxon>
        <taxon>Octopus</taxon>
    </lineage>
</organism>
<dbReference type="PROSITE" id="PS00420">
    <property type="entry name" value="SRCR_1"/>
    <property type="match status" value="7"/>
</dbReference>
<dbReference type="InterPro" id="IPR036772">
    <property type="entry name" value="SRCR-like_dom_sf"/>
</dbReference>
<evidence type="ECO:0000256" key="5">
    <source>
        <dbReference type="ARBA" id="ARBA00023180"/>
    </source>
</evidence>
<evidence type="ECO:0000256" key="3">
    <source>
        <dbReference type="ARBA" id="ARBA00023157"/>
    </source>
</evidence>
<name>A0AA36FLX2_OCTVU</name>
<dbReference type="Gene3D" id="3.10.250.10">
    <property type="entry name" value="SRCR-like domain"/>
    <property type="match status" value="9"/>
</dbReference>
<feature type="domain" description="SRCR" evidence="8">
    <location>
        <begin position="427"/>
        <end position="526"/>
    </location>
</feature>